<organism evidence="4 5">
    <name type="scientific">Tolypocladium ophioglossoides (strain CBS 100239)</name>
    <name type="common">Snaketongue truffleclub</name>
    <name type="synonym">Elaphocordyceps ophioglossoides</name>
    <dbReference type="NCBI Taxonomy" id="1163406"/>
    <lineage>
        <taxon>Eukaryota</taxon>
        <taxon>Fungi</taxon>
        <taxon>Dikarya</taxon>
        <taxon>Ascomycota</taxon>
        <taxon>Pezizomycotina</taxon>
        <taxon>Sordariomycetes</taxon>
        <taxon>Hypocreomycetidae</taxon>
        <taxon>Hypocreales</taxon>
        <taxon>Ophiocordycipitaceae</taxon>
        <taxon>Tolypocladium</taxon>
    </lineage>
</organism>
<dbReference type="Pfam" id="PF00884">
    <property type="entry name" value="Sulfatase"/>
    <property type="match status" value="1"/>
</dbReference>
<dbReference type="Gene3D" id="3.40.720.10">
    <property type="entry name" value="Alkaline Phosphatase, subunit A"/>
    <property type="match status" value="1"/>
</dbReference>
<name>A0A0L0NE35_TOLOC</name>
<dbReference type="OrthoDB" id="96314at2759"/>
<feature type="compositionally biased region" description="Basic and acidic residues" evidence="2">
    <location>
        <begin position="468"/>
        <end position="477"/>
    </location>
</feature>
<proteinExistence type="inferred from homology"/>
<protein>
    <submittedName>
        <fullName evidence="4">Arylsulfatase</fullName>
    </submittedName>
</protein>
<accession>A0A0L0NE35</accession>
<dbReference type="STRING" id="1163406.A0A0L0NE35"/>
<dbReference type="SUPFAM" id="SSF53649">
    <property type="entry name" value="Alkaline phosphatase-like"/>
    <property type="match status" value="1"/>
</dbReference>
<comment type="caution">
    <text evidence="4">The sequence shown here is derived from an EMBL/GenBank/DDBJ whole genome shotgun (WGS) entry which is preliminary data.</text>
</comment>
<sequence length="485" mass="54736">MSGYNTTLYREHPKAWHKVDLLLDPWTHDYNTPVFSKNGMTPVVYHGYHQTDVIRAKALDRLLSLTTEQKHKPFYLTIAPVAPHVEFGGLPKPQVRHKHAFPEAKAPQHANFNPTVSFAQQKPSWLKGLKPLNDSEIDHVNMHFRHRIQALQGVDEIVHDVVKLLEENGALDNTYIIYTTDNGYHLGQHRVMAGNTLPYLEDTNLPFIVRGPGVPGGEISRLPGAHLDLAPTFLDIACVHPHNVPVYFDGRSLLDNWHKPLRFPSGSESANRDIINGEFWGRSVVEAPGYEGSINNSYKTIRIVGRETAWLYSKWCTGDTELYESFFDIFELENLVEKAAPGSVQARIMHRLDALLMLTKTCSQDFCRDPWAMLQSTCFLDNSCPHSRIFNSIGSAMDPRFDDFFAKLPKVQMADCLEYQDVRNGSSSSLGSKPTNNYKSPTRPSRPVPGNALDQGTLSQRHTQISEMEEKARKLTDAELGIFSS</sequence>
<evidence type="ECO:0000313" key="4">
    <source>
        <dbReference type="EMBL" id="KND91995.1"/>
    </source>
</evidence>
<dbReference type="InterPro" id="IPR017850">
    <property type="entry name" value="Alkaline_phosphatase_core_sf"/>
</dbReference>
<evidence type="ECO:0000259" key="3">
    <source>
        <dbReference type="Pfam" id="PF00884"/>
    </source>
</evidence>
<feature type="compositionally biased region" description="Polar residues" evidence="2">
    <location>
        <begin position="423"/>
        <end position="443"/>
    </location>
</feature>
<evidence type="ECO:0000256" key="2">
    <source>
        <dbReference type="SAM" id="MobiDB-lite"/>
    </source>
</evidence>
<dbReference type="PANTHER" id="PTHR43108">
    <property type="entry name" value="N-ACETYLGLUCOSAMINE-6-SULFATASE FAMILY MEMBER"/>
    <property type="match status" value="1"/>
</dbReference>
<dbReference type="Proteomes" id="UP000036947">
    <property type="component" value="Unassembled WGS sequence"/>
</dbReference>
<feature type="domain" description="Sulfatase N-terminal" evidence="3">
    <location>
        <begin position="25"/>
        <end position="237"/>
    </location>
</feature>
<evidence type="ECO:0000313" key="5">
    <source>
        <dbReference type="Proteomes" id="UP000036947"/>
    </source>
</evidence>
<gene>
    <name evidence="4" type="ORF">TOPH_03370</name>
</gene>
<reference evidence="4 5" key="1">
    <citation type="journal article" date="2015" name="BMC Genomics">
        <title>The genome of the truffle-parasite Tolypocladium ophioglossoides and the evolution of antifungal peptaibiotics.</title>
        <authorList>
            <person name="Quandt C.A."/>
            <person name="Bushley K.E."/>
            <person name="Spatafora J.W."/>
        </authorList>
    </citation>
    <scope>NUCLEOTIDE SEQUENCE [LARGE SCALE GENOMIC DNA]</scope>
    <source>
        <strain evidence="4 5">CBS 100239</strain>
    </source>
</reference>
<dbReference type="InterPro" id="IPR000917">
    <property type="entry name" value="Sulfatase_N"/>
</dbReference>
<feature type="region of interest" description="Disordered" evidence="2">
    <location>
        <begin position="423"/>
        <end position="485"/>
    </location>
</feature>
<dbReference type="AlphaFoldDB" id="A0A0L0NE35"/>
<comment type="similarity">
    <text evidence="1">Belongs to the sulfatase family.</text>
</comment>
<dbReference type="GO" id="GO:0005539">
    <property type="term" value="F:glycosaminoglycan binding"/>
    <property type="evidence" value="ECO:0007669"/>
    <property type="project" value="TreeGrafter"/>
</dbReference>
<dbReference type="GO" id="GO:0008449">
    <property type="term" value="F:N-acetylglucosamine-6-sulfatase activity"/>
    <property type="evidence" value="ECO:0007669"/>
    <property type="project" value="TreeGrafter"/>
</dbReference>
<dbReference type="PANTHER" id="PTHR43108:SF8">
    <property type="entry name" value="SD21168P"/>
    <property type="match status" value="1"/>
</dbReference>
<keyword evidence="5" id="KW-1185">Reference proteome</keyword>
<feature type="compositionally biased region" description="Polar residues" evidence="2">
    <location>
        <begin position="454"/>
        <end position="466"/>
    </location>
</feature>
<evidence type="ECO:0000256" key="1">
    <source>
        <dbReference type="ARBA" id="ARBA00008779"/>
    </source>
</evidence>
<dbReference type="EMBL" id="LFRF01000007">
    <property type="protein sequence ID" value="KND91995.1"/>
    <property type="molecule type" value="Genomic_DNA"/>
</dbReference>